<name>A0ABU3E507_9FLAO</name>
<feature type="transmembrane region" description="Helical" evidence="1">
    <location>
        <begin position="12"/>
        <end position="30"/>
    </location>
</feature>
<evidence type="ECO:0000256" key="1">
    <source>
        <dbReference type="SAM" id="Phobius"/>
    </source>
</evidence>
<gene>
    <name evidence="2" type="ORF">RM549_13045</name>
</gene>
<accession>A0ABU3E507</accession>
<comment type="caution">
    <text evidence="2">The sequence shown here is derived from an EMBL/GenBank/DDBJ whole genome shotgun (WGS) entry which is preliminary data.</text>
</comment>
<sequence>MLAVTKHEDFDTASIFSVKMIFWINLFYLLPERKKLAKAKFYNFVVKVHVKAPAFVALVRGKMTGSVQ</sequence>
<proteinExistence type="predicted"/>
<dbReference type="Proteomes" id="UP001261624">
    <property type="component" value="Unassembled WGS sequence"/>
</dbReference>
<organism evidence="2 3">
    <name type="scientific">Autumnicola patrickiae</name>
    <dbReference type="NCBI Taxonomy" id="3075591"/>
    <lineage>
        <taxon>Bacteria</taxon>
        <taxon>Pseudomonadati</taxon>
        <taxon>Bacteroidota</taxon>
        <taxon>Flavobacteriia</taxon>
        <taxon>Flavobacteriales</taxon>
        <taxon>Flavobacteriaceae</taxon>
        <taxon>Autumnicola</taxon>
    </lineage>
</organism>
<keyword evidence="1" id="KW-0472">Membrane</keyword>
<evidence type="ECO:0000313" key="3">
    <source>
        <dbReference type="Proteomes" id="UP001261624"/>
    </source>
</evidence>
<protein>
    <submittedName>
        <fullName evidence="2">Uncharacterized protein</fullName>
    </submittedName>
</protein>
<keyword evidence="1" id="KW-1133">Transmembrane helix</keyword>
<keyword evidence="1" id="KW-0812">Transmembrane</keyword>
<reference evidence="2 3" key="1">
    <citation type="submission" date="2023-09" db="EMBL/GenBank/DDBJ databases">
        <authorList>
            <person name="Rey-Velasco X."/>
        </authorList>
    </citation>
    <scope>NUCLEOTIDE SEQUENCE [LARGE SCALE GENOMIC DNA]</scope>
    <source>
        <strain evidence="2 3">F188</strain>
    </source>
</reference>
<evidence type="ECO:0000313" key="2">
    <source>
        <dbReference type="EMBL" id="MDT0690719.1"/>
    </source>
</evidence>
<keyword evidence="3" id="KW-1185">Reference proteome</keyword>
<dbReference type="EMBL" id="JAVRHM010000015">
    <property type="protein sequence ID" value="MDT0690719.1"/>
    <property type="molecule type" value="Genomic_DNA"/>
</dbReference>
<dbReference type="RefSeq" id="WP_311685531.1">
    <property type="nucleotide sequence ID" value="NZ_JAVRHM010000015.1"/>
</dbReference>